<gene>
    <name evidence="1" type="ORF">pH8NP1_p011</name>
</gene>
<keyword evidence="1" id="KW-0614">Plasmid</keyword>
<accession>A0A2S1FIC9</accession>
<geneLocation type="plasmid" evidence="1">
    <name>pH8NP1</name>
</geneLocation>
<proteinExistence type="predicted"/>
<sequence length="61" mass="7136">MIAVLVIVWLSATLVKVENQRYAMQVGMCREANTGLTDFKCLETVQTRTGWWWHLFYAIKD</sequence>
<dbReference type="AlphaFoldDB" id="A0A2S1FIC9"/>
<evidence type="ECO:0000313" key="1">
    <source>
        <dbReference type="EMBL" id="AWD72272.1"/>
    </source>
</evidence>
<organism evidence="1">
    <name type="scientific">Polaromonas sp. H8N</name>
    <dbReference type="NCBI Taxonomy" id="1840297"/>
    <lineage>
        <taxon>Bacteria</taxon>
        <taxon>Pseudomonadati</taxon>
        <taxon>Pseudomonadota</taxon>
        <taxon>Betaproteobacteria</taxon>
        <taxon>Burkholderiales</taxon>
        <taxon>Comamonadaceae</taxon>
        <taxon>Polaromonas</taxon>
    </lineage>
</organism>
<dbReference type="EMBL" id="MG869621">
    <property type="protein sequence ID" value="AWD72272.1"/>
    <property type="molecule type" value="Genomic_DNA"/>
</dbReference>
<protein>
    <submittedName>
        <fullName evidence="1">Uncharacterized protein</fullName>
    </submittedName>
</protein>
<reference evidence="1" key="1">
    <citation type="submission" date="2018-01" db="EMBL/GenBank/DDBJ databases">
        <title>Plasmids of psychrophilic Polaromonas spp. isolated from Arctic and Antarctic glaciers.</title>
        <authorList>
            <person name="Dziewit L."/>
            <person name="Ciok A."/>
        </authorList>
    </citation>
    <scope>NUCLEOTIDE SEQUENCE</scope>
    <source>
        <plasmid evidence="1">pH8NP1</plasmid>
    </source>
</reference>
<name>A0A2S1FIC9_9BURK</name>